<gene>
    <name evidence="5" type="ORF">RFI_33195</name>
</gene>
<organism evidence="5 6">
    <name type="scientific">Reticulomyxa filosa</name>
    <dbReference type="NCBI Taxonomy" id="46433"/>
    <lineage>
        <taxon>Eukaryota</taxon>
        <taxon>Sar</taxon>
        <taxon>Rhizaria</taxon>
        <taxon>Retaria</taxon>
        <taxon>Foraminifera</taxon>
        <taxon>Monothalamids</taxon>
        <taxon>Reticulomyxidae</taxon>
        <taxon>Reticulomyxa</taxon>
    </lineage>
</organism>
<keyword evidence="1" id="KW-0547">Nucleotide-binding</keyword>
<evidence type="ECO:0000256" key="3">
    <source>
        <dbReference type="SAM" id="MobiDB-lite"/>
    </source>
</evidence>
<sequence>MQIIVALVHLFVYLCCSYSYFTALDDTVEVYHKKLRELKELGDPIFTKVHEIEQLPKTIETAGKTIHKLYESVEILKKNHSWVQSSEIEDLYKKTKGFEEWLNEKIELQSEQPPTAKPVFTVQEIEDRMSEILNIAQQLITRKPPSNYHKKKKEETTDTREHGSTAETAKQEPTKGDL</sequence>
<keyword evidence="6" id="KW-1185">Reference proteome</keyword>
<evidence type="ECO:0000256" key="1">
    <source>
        <dbReference type="ARBA" id="ARBA00022741"/>
    </source>
</evidence>
<feature type="region of interest" description="Disordered" evidence="3">
    <location>
        <begin position="140"/>
        <end position="178"/>
    </location>
</feature>
<dbReference type="EMBL" id="ASPP01029692">
    <property type="protein sequence ID" value="ETO04206.1"/>
    <property type="molecule type" value="Genomic_DNA"/>
</dbReference>
<proteinExistence type="predicted"/>
<evidence type="ECO:0000313" key="6">
    <source>
        <dbReference type="Proteomes" id="UP000023152"/>
    </source>
</evidence>
<comment type="caution">
    <text evidence="5">The sequence shown here is derived from an EMBL/GenBank/DDBJ whole genome shotgun (WGS) entry which is preliminary data.</text>
</comment>
<accession>X6LS31</accession>
<feature type="signal peptide" evidence="4">
    <location>
        <begin position="1"/>
        <end position="17"/>
    </location>
</feature>
<dbReference type="OrthoDB" id="10262720at2759"/>
<dbReference type="GO" id="GO:0005524">
    <property type="term" value="F:ATP binding"/>
    <property type="evidence" value="ECO:0007669"/>
    <property type="project" value="UniProtKB-KW"/>
</dbReference>
<feature type="chain" id="PRO_5004974925" evidence="4">
    <location>
        <begin position="18"/>
        <end position="178"/>
    </location>
</feature>
<keyword evidence="2" id="KW-0067">ATP-binding</keyword>
<evidence type="ECO:0000313" key="5">
    <source>
        <dbReference type="EMBL" id="ETO04206.1"/>
    </source>
</evidence>
<dbReference type="PANTHER" id="PTHR45639">
    <property type="entry name" value="HSC70CB, ISOFORM G-RELATED"/>
    <property type="match status" value="1"/>
</dbReference>
<reference evidence="5 6" key="1">
    <citation type="journal article" date="2013" name="Curr. Biol.">
        <title>The Genome of the Foraminiferan Reticulomyxa filosa.</title>
        <authorList>
            <person name="Glockner G."/>
            <person name="Hulsmann N."/>
            <person name="Schleicher M."/>
            <person name="Noegel A.A."/>
            <person name="Eichinger L."/>
            <person name="Gallinger C."/>
            <person name="Pawlowski J."/>
            <person name="Sierra R."/>
            <person name="Euteneuer U."/>
            <person name="Pillet L."/>
            <person name="Moustafa A."/>
            <person name="Platzer M."/>
            <person name="Groth M."/>
            <person name="Szafranski K."/>
            <person name="Schliwa M."/>
        </authorList>
    </citation>
    <scope>NUCLEOTIDE SEQUENCE [LARGE SCALE GENOMIC DNA]</scope>
</reference>
<keyword evidence="4" id="KW-0732">Signal</keyword>
<dbReference type="AlphaFoldDB" id="X6LS31"/>
<dbReference type="Proteomes" id="UP000023152">
    <property type="component" value="Unassembled WGS sequence"/>
</dbReference>
<evidence type="ECO:0000256" key="4">
    <source>
        <dbReference type="SAM" id="SignalP"/>
    </source>
</evidence>
<name>X6LS31_RETFI</name>
<keyword evidence="5" id="KW-0346">Stress response</keyword>
<protein>
    <submittedName>
        <fullName evidence="5">Heat shock 70 kDa protein</fullName>
    </submittedName>
</protein>
<dbReference type="InterPro" id="IPR013126">
    <property type="entry name" value="Hsp_70_fam"/>
</dbReference>
<dbReference type="GO" id="GO:0140662">
    <property type="term" value="F:ATP-dependent protein folding chaperone"/>
    <property type="evidence" value="ECO:0007669"/>
    <property type="project" value="InterPro"/>
</dbReference>
<feature type="compositionally biased region" description="Basic and acidic residues" evidence="3">
    <location>
        <begin position="153"/>
        <end position="178"/>
    </location>
</feature>
<evidence type="ECO:0000256" key="2">
    <source>
        <dbReference type="ARBA" id="ARBA00022840"/>
    </source>
</evidence>